<dbReference type="Pfam" id="PF08659">
    <property type="entry name" value="KR"/>
    <property type="match status" value="2"/>
</dbReference>
<dbReference type="Gene3D" id="3.40.50.11460">
    <property type="match status" value="1"/>
</dbReference>
<dbReference type="CDD" id="cd05195">
    <property type="entry name" value="enoyl_red"/>
    <property type="match status" value="1"/>
</dbReference>
<feature type="region of interest" description="C-terminal hotdog fold" evidence="9">
    <location>
        <begin position="1083"/>
        <end position="1219"/>
    </location>
</feature>
<dbReference type="InterPro" id="IPR036299">
    <property type="entry name" value="Polyketide_synth_docking_sf"/>
</dbReference>
<dbReference type="SUPFAM" id="SSF52151">
    <property type="entry name" value="FabD/lysophospholipase-like"/>
    <property type="match status" value="2"/>
</dbReference>
<dbReference type="SUPFAM" id="SSF47336">
    <property type="entry name" value="ACP-like"/>
    <property type="match status" value="2"/>
</dbReference>
<dbReference type="InterPro" id="IPR018201">
    <property type="entry name" value="Ketoacyl_synth_AS"/>
</dbReference>
<dbReference type="SMART" id="SM00826">
    <property type="entry name" value="PKS_DH"/>
    <property type="match status" value="2"/>
</dbReference>
<dbReference type="SUPFAM" id="SSF51735">
    <property type="entry name" value="NAD(P)-binding Rossmann-fold domains"/>
    <property type="match status" value="5"/>
</dbReference>
<evidence type="ECO:0000256" key="9">
    <source>
        <dbReference type="PROSITE-ProRule" id="PRU01363"/>
    </source>
</evidence>
<dbReference type="Pfam" id="PF00698">
    <property type="entry name" value="Acyl_transf_1"/>
    <property type="match status" value="2"/>
</dbReference>
<feature type="active site" description="Proton acceptor; for dehydratase activity" evidence="9">
    <location>
        <position position="3050"/>
    </location>
</feature>
<dbReference type="InterPro" id="IPR016036">
    <property type="entry name" value="Malonyl_transacylase_ACP-bd"/>
</dbReference>
<keyword evidence="8" id="KW-0012">Acyltransferase</keyword>
<dbReference type="InterPro" id="IPR013968">
    <property type="entry name" value="PKS_KR"/>
</dbReference>
<keyword evidence="7" id="KW-0511">Multifunctional enzyme</keyword>
<evidence type="ECO:0000256" key="2">
    <source>
        <dbReference type="ARBA" id="ARBA00004792"/>
    </source>
</evidence>
<name>B3TMP1_ACTKI</name>
<dbReference type="InterPro" id="IPR032821">
    <property type="entry name" value="PKS_assoc"/>
</dbReference>
<dbReference type="Gene3D" id="3.10.129.110">
    <property type="entry name" value="Polyketide synthase dehydratase"/>
    <property type="match status" value="2"/>
</dbReference>
<dbReference type="Pfam" id="PF08240">
    <property type="entry name" value="ADH_N"/>
    <property type="match status" value="1"/>
</dbReference>
<evidence type="ECO:0000256" key="6">
    <source>
        <dbReference type="ARBA" id="ARBA00023194"/>
    </source>
</evidence>
<evidence type="ECO:0000256" key="5">
    <source>
        <dbReference type="ARBA" id="ARBA00022679"/>
    </source>
</evidence>
<feature type="domain" description="Carrier" evidence="10">
    <location>
        <begin position="3771"/>
        <end position="3846"/>
    </location>
</feature>
<dbReference type="SMART" id="SM00829">
    <property type="entry name" value="PKS_ER"/>
    <property type="match status" value="1"/>
</dbReference>
<dbReference type="SUPFAM" id="SSF53901">
    <property type="entry name" value="Thiolase-like"/>
    <property type="match status" value="2"/>
</dbReference>
<dbReference type="Pfam" id="PF00109">
    <property type="entry name" value="ketoacyl-synt"/>
    <property type="match status" value="2"/>
</dbReference>
<dbReference type="InterPro" id="IPR020843">
    <property type="entry name" value="ER"/>
</dbReference>
<dbReference type="SUPFAM" id="SSF101173">
    <property type="entry name" value="Docking domain B of the erythromycin polyketide synthase (DEBS)"/>
    <property type="match status" value="1"/>
</dbReference>
<evidence type="ECO:0000259" key="10">
    <source>
        <dbReference type="PROSITE" id="PS50075"/>
    </source>
</evidence>
<dbReference type="Pfam" id="PF16197">
    <property type="entry name" value="KAsynt_C_assoc"/>
    <property type="match status" value="2"/>
</dbReference>
<dbReference type="FunFam" id="3.40.47.10:FF:000019">
    <property type="entry name" value="Polyketide synthase type I"/>
    <property type="match status" value="2"/>
</dbReference>
<dbReference type="Gene3D" id="3.40.47.10">
    <property type="match status" value="2"/>
</dbReference>
<gene>
    <name evidence="13" type="ORF">KijS4</name>
</gene>
<dbReference type="GO" id="GO:0016491">
    <property type="term" value="F:oxidoreductase activity"/>
    <property type="evidence" value="ECO:0007669"/>
    <property type="project" value="InterPro"/>
</dbReference>
<dbReference type="SUPFAM" id="SSF55048">
    <property type="entry name" value="Probable ACP-binding domain of malonyl-CoA ACP transacylase"/>
    <property type="match status" value="2"/>
</dbReference>
<dbReference type="PROSITE" id="PS00012">
    <property type="entry name" value="PHOSPHOPANTETHEINE"/>
    <property type="match status" value="2"/>
</dbReference>
<reference evidence="13" key="1">
    <citation type="journal article" date="2007" name="J. Am. Chem. Soc.">
        <title>Elucidation of the kijanimicin gene cluster: insights into the biosynthesis of spirotetronate antibiotics and nitrosugars.</title>
        <authorList>
            <person name="Zhang H."/>
            <person name="White-Phillip J.A."/>
            <person name="Melancon C.E."/>
            <person name="Kwon H.-J."/>
            <person name="Yu W.-L."/>
            <person name="Liu H.-W."/>
        </authorList>
    </citation>
    <scope>NUCLEOTIDE SEQUENCE</scope>
</reference>
<dbReference type="CDD" id="cd00833">
    <property type="entry name" value="PKS"/>
    <property type="match status" value="2"/>
</dbReference>
<feature type="active site" description="Proton donor; for dehydratase activity" evidence="9">
    <location>
        <position position="1142"/>
    </location>
</feature>
<dbReference type="PROSITE" id="PS52019">
    <property type="entry name" value="PKS_MFAS_DH"/>
    <property type="match status" value="2"/>
</dbReference>
<evidence type="ECO:0000259" key="11">
    <source>
        <dbReference type="PROSITE" id="PS52004"/>
    </source>
</evidence>
<dbReference type="Gene3D" id="3.30.70.3290">
    <property type="match status" value="2"/>
</dbReference>
<evidence type="ECO:0000256" key="1">
    <source>
        <dbReference type="ARBA" id="ARBA00001957"/>
    </source>
</evidence>
<dbReference type="Pfam" id="PF00550">
    <property type="entry name" value="PP-binding"/>
    <property type="match status" value="2"/>
</dbReference>
<dbReference type="InterPro" id="IPR001227">
    <property type="entry name" value="Ac_transferase_dom_sf"/>
</dbReference>
<comment type="cofactor">
    <cofactor evidence="1">
        <name>pantetheine 4'-phosphate</name>
        <dbReference type="ChEBI" id="CHEBI:47942"/>
    </cofactor>
</comment>
<dbReference type="InterPro" id="IPR036291">
    <property type="entry name" value="NAD(P)-bd_dom_sf"/>
</dbReference>
<keyword evidence="5" id="KW-0808">Transferase</keyword>
<dbReference type="SMART" id="SM00825">
    <property type="entry name" value="PKS_KS"/>
    <property type="match status" value="2"/>
</dbReference>
<dbReference type="InterPro" id="IPR011032">
    <property type="entry name" value="GroES-like_sf"/>
</dbReference>
<dbReference type="GO" id="GO:0004315">
    <property type="term" value="F:3-oxoacyl-[acyl-carrier-protein] synthase activity"/>
    <property type="evidence" value="ECO:0007669"/>
    <property type="project" value="InterPro"/>
</dbReference>
<dbReference type="InterPro" id="IPR016039">
    <property type="entry name" value="Thiolase-like"/>
</dbReference>
<dbReference type="SMART" id="SM00827">
    <property type="entry name" value="PKS_AT"/>
    <property type="match status" value="2"/>
</dbReference>
<dbReference type="CDD" id="cd08956">
    <property type="entry name" value="KR_3_FAS_SDR_x"/>
    <property type="match status" value="2"/>
</dbReference>
<evidence type="ECO:0000256" key="7">
    <source>
        <dbReference type="ARBA" id="ARBA00023268"/>
    </source>
</evidence>
<dbReference type="FunFam" id="3.40.50.720:FF:000209">
    <property type="entry name" value="Polyketide synthase Pks12"/>
    <property type="match status" value="1"/>
</dbReference>
<feature type="region of interest" description="N-terminal hotdog fold" evidence="9">
    <location>
        <begin position="3018"/>
        <end position="3142"/>
    </location>
</feature>
<dbReference type="SMART" id="SM00822">
    <property type="entry name" value="PKS_KR"/>
    <property type="match status" value="2"/>
</dbReference>
<dbReference type="FunFam" id="3.40.366.10:FF:000002">
    <property type="entry name" value="Probable polyketide synthase 2"/>
    <property type="match status" value="2"/>
</dbReference>
<accession>B3TMP1</accession>
<feature type="active site" description="Proton donor; for dehydratase activity" evidence="9">
    <location>
        <position position="3213"/>
    </location>
</feature>
<dbReference type="Gene3D" id="3.90.180.10">
    <property type="entry name" value="Medium-chain alcohol dehydrogenases, catalytic domain"/>
    <property type="match status" value="1"/>
</dbReference>
<dbReference type="InterPro" id="IPR020806">
    <property type="entry name" value="PKS_PP-bd"/>
</dbReference>
<dbReference type="FunFam" id="1.10.1200.10:FF:000007">
    <property type="entry name" value="Probable polyketide synthase pks17"/>
    <property type="match status" value="2"/>
</dbReference>
<dbReference type="SUPFAM" id="SSF50129">
    <property type="entry name" value="GroES-like"/>
    <property type="match status" value="1"/>
</dbReference>
<dbReference type="EMBL" id="EU301739">
    <property type="protein sequence ID" value="ACB46471.1"/>
    <property type="molecule type" value="Genomic_DNA"/>
</dbReference>
<dbReference type="InterPro" id="IPR020841">
    <property type="entry name" value="PKS_Beta-ketoAc_synthase_dom"/>
</dbReference>
<dbReference type="SMART" id="SM00823">
    <property type="entry name" value="PKS_PP"/>
    <property type="match status" value="2"/>
</dbReference>
<dbReference type="Pfam" id="PF02801">
    <property type="entry name" value="Ketoacyl-synt_C"/>
    <property type="match status" value="2"/>
</dbReference>
<dbReference type="InterPro" id="IPR042104">
    <property type="entry name" value="PKS_dehydratase_sf"/>
</dbReference>
<dbReference type="Pfam" id="PF08990">
    <property type="entry name" value="Docking"/>
    <property type="match status" value="1"/>
</dbReference>
<keyword evidence="4" id="KW-0597">Phosphoprotein</keyword>
<dbReference type="InterPro" id="IPR049551">
    <property type="entry name" value="PKS_DH_C"/>
</dbReference>
<comment type="pathway">
    <text evidence="2">Antibiotic biosynthesis.</text>
</comment>
<dbReference type="PROSITE" id="PS00606">
    <property type="entry name" value="KS3_1"/>
    <property type="match status" value="2"/>
</dbReference>
<feature type="domain" description="Ketosynthase family 3 (KS3)" evidence="11">
    <location>
        <begin position="2115"/>
        <end position="2541"/>
    </location>
</feature>
<dbReference type="InterPro" id="IPR049552">
    <property type="entry name" value="PKS_DH_N"/>
</dbReference>
<dbReference type="InterPro" id="IPR057326">
    <property type="entry name" value="KR_dom"/>
</dbReference>
<dbReference type="PANTHER" id="PTHR43775:SF51">
    <property type="entry name" value="INACTIVE PHENOLPHTHIOCEROL SYNTHESIS POLYKETIDE SYNTHASE TYPE I PKS1-RELATED"/>
    <property type="match status" value="1"/>
</dbReference>
<feature type="domain" description="PKS/mFAS DH" evidence="12">
    <location>
        <begin position="3018"/>
        <end position="3294"/>
    </location>
</feature>
<feature type="domain" description="Carrier" evidence="10">
    <location>
        <begin position="2021"/>
        <end position="2096"/>
    </location>
</feature>
<feature type="active site" description="Proton acceptor; for dehydratase activity" evidence="9">
    <location>
        <position position="979"/>
    </location>
</feature>
<dbReference type="InterPro" id="IPR016035">
    <property type="entry name" value="Acyl_Trfase/lysoPLipase"/>
</dbReference>
<keyword evidence="3" id="KW-0596">Phosphopantetheine</keyword>
<dbReference type="InterPro" id="IPR013154">
    <property type="entry name" value="ADH-like_N"/>
</dbReference>
<proteinExistence type="predicted"/>
<dbReference type="InterPro" id="IPR055123">
    <property type="entry name" value="SpnB-like_Rossmann"/>
</dbReference>
<dbReference type="Pfam" id="PF22953">
    <property type="entry name" value="SpnB_Rossmann"/>
    <property type="match status" value="2"/>
</dbReference>
<dbReference type="GO" id="GO:0006633">
    <property type="term" value="P:fatty acid biosynthetic process"/>
    <property type="evidence" value="ECO:0007669"/>
    <property type="project" value="InterPro"/>
</dbReference>
<dbReference type="SMART" id="SM01294">
    <property type="entry name" value="PKS_PP_betabranch"/>
    <property type="match status" value="2"/>
</dbReference>
<dbReference type="PANTHER" id="PTHR43775">
    <property type="entry name" value="FATTY ACID SYNTHASE"/>
    <property type="match status" value="1"/>
</dbReference>
<protein>
    <submittedName>
        <fullName evidence="13">Polyketide synthase</fullName>
    </submittedName>
</protein>
<dbReference type="Pfam" id="PF13602">
    <property type="entry name" value="ADH_zinc_N_2"/>
    <property type="match status" value="1"/>
</dbReference>
<feature type="domain" description="PKS/mFAS DH" evidence="12">
    <location>
        <begin position="947"/>
        <end position="1219"/>
    </location>
</feature>
<dbReference type="InterPro" id="IPR014030">
    <property type="entry name" value="Ketoacyl_synth_N"/>
</dbReference>
<dbReference type="InterPro" id="IPR036736">
    <property type="entry name" value="ACP-like_sf"/>
</dbReference>
<dbReference type="InterPro" id="IPR050091">
    <property type="entry name" value="PKS_NRPS_Biosynth_Enz"/>
</dbReference>
<dbReference type="GO" id="GO:0004312">
    <property type="term" value="F:fatty acid synthase activity"/>
    <property type="evidence" value="ECO:0007669"/>
    <property type="project" value="TreeGrafter"/>
</dbReference>
<evidence type="ECO:0000259" key="12">
    <source>
        <dbReference type="PROSITE" id="PS52019"/>
    </source>
</evidence>
<dbReference type="InterPro" id="IPR006162">
    <property type="entry name" value="Ppantetheine_attach_site"/>
</dbReference>
<dbReference type="Pfam" id="PF14765">
    <property type="entry name" value="PS-DH"/>
    <property type="match status" value="2"/>
</dbReference>
<dbReference type="Gene3D" id="3.40.366.10">
    <property type="entry name" value="Malonyl-Coenzyme A Acyl Carrier Protein, domain 2"/>
    <property type="match status" value="2"/>
</dbReference>
<dbReference type="InterPro" id="IPR014031">
    <property type="entry name" value="Ketoacyl_synth_C"/>
</dbReference>
<feature type="region of interest" description="N-terminal hotdog fold" evidence="9">
    <location>
        <begin position="947"/>
        <end position="1071"/>
    </location>
</feature>
<dbReference type="Pfam" id="PF21089">
    <property type="entry name" value="PKS_DH_N"/>
    <property type="match status" value="2"/>
</dbReference>
<dbReference type="PROSITE" id="PS50075">
    <property type="entry name" value="CARRIER"/>
    <property type="match status" value="2"/>
</dbReference>
<keyword evidence="6" id="KW-0045">Antibiotic biosynthesis</keyword>
<evidence type="ECO:0000313" key="13">
    <source>
        <dbReference type="EMBL" id="ACB46471.1"/>
    </source>
</evidence>
<dbReference type="InterPro" id="IPR009081">
    <property type="entry name" value="PP-bd_ACP"/>
</dbReference>
<dbReference type="Gene3D" id="3.40.50.720">
    <property type="entry name" value="NAD(P)-binding Rossmann-like Domain"/>
    <property type="match status" value="2"/>
</dbReference>
<dbReference type="InterPro" id="IPR014043">
    <property type="entry name" value="Acyl_transferase_dom"/>
</dbReference>
<dbReference type="GO" id="GO:0033068">
    <property type="term" value="P:macrolide biosynthetic process"/>
    <property type="evidence" value="ECO:0007669"/>
    <property type="project" value="UniProtKB-ARBA"/>
</dbReference>
<organism evidence="13">
    <name type="scientific">Actinomadura kijaniata</name>
    <dbReference type="NCBI Taxonomy" id="46161"/>
    <lineage>
        <taxon>Bacteria</taxon>
        <taxon>Bacillati</taxon>
        <taxon>Actinomycetota</taxon>
        <taxon>Actinomycetes</taxon>
        <taxon>Streptosporangiales</taxon>
        <taxon>Thermomonosporaceae</taxon>
        <taxon>Actinomadura</taxon>
    </lineage>
</organism>
<feature type="region of interest" description="C-terminal hotdog fold" evidence="9">
    <location>
        <begin position="3154"/>
        <end position="3294"/>
    </location>
</feature>
<dbReference type="InterPro" id="IPR015083">
    <property type="entry name" value="NorB/c/GfsB-D-like_docking"/>
</dbReference>
<dbReference type="PROSITE" id="PS52004">
    <property type="entry name" value="KS3_2"/>
    <property type="match status" value="2"/>
</dbReference>
<evidence type="ECO:0000256" key="8">
    <source>
        <dbReference type="ARBA" id="ARBA00023315"/>
    </source>
</evidence>
<dbReference type="Gene3D" id="1.10.1200.10">
    <property type="entry name" value="ACP-like"/>
    <property type="match status" value="2"/>
</dbReference>
<dbReference type="InterPro" id="IPR049900">
    <property type="entry name" value="PKS_mFAS_DH"/>
</dbReference>
<dbReference type="FunFam" id="3.90.180.10:FF:000032">
    <property type="entry name" value="Probable polyketide synthase pks1"/>
    <property type="match status" value="1"/>
</dbReference>
<dbReference type="GO" id="GO:0031177">
    <property type="term" value="F:phosphopantetheine binding"/>
    <property type="evidence" value="ECO:0007669"/>
    <property type="project" value="InterPro"/>
</dbReference>
<evidence type="ECO:0000256" key="3">
    <source>
        <dbReference type="ARBA" id="ARBA00022450"/>
    </source>
</evidence>
<evidence type="ECO:0000256" key="4">
    <source>
        <dbReference type="ARBA" id="ARBA00022553"/>
    </source>
</evidence>
<feature type="domain" description="Ketosynthase family 3 (KS3)" evidence="11">
    <location>
        <begin position="43"/>
        <end position="469"/>
    </location>
</feature>
<dbReference type="InterPro" id="IPR020807">
    <property type="entry name" value="PKS_DH"/>
</dbReference>
<sequence length="3921" mass="410291">MTPGPAELEPTANEERLRDYLKRTTASLRQVRRRLQEAEDREHEPIAVVSMACRFPGGVASPEDLWDLLVAEKDTVGDVPAERGWNIDDIYDPDPDAVGRTYTREGSFLADADRFDAGFFGISPREALSMDPQQRQILEVAWEAFERAGLPPSTLRGTRTGVFVGSVGQTYNMSLLPTREQVEGYILTGTQASIMSGRIAYSYGLEGPTITVDTACSSSMVAIHLAARALRNRECERALAGGVTIMATSAWFTEFSRQRGLAPDGRSKPFAAAADGIGWGEGVGLLLLRRLSDAQRDGDRILAVLRGSAVNSDGTSNGLTAPNGPSQQRVIEQALADARLTADDVDAVEAHGTGTTLGDPIEAHALLATYGRDRPADRPLWLGSVKSNLNHPQGAAGVAGVIKMVLALRHGLLPRTLHVDEPTPHVNWDLGNVRLLTSARPWPETGRPRRAAVSSFGVGGTNAHVVLEAAPPRPETPPRPADPAPPVVSAGPPPWLVSARTEPALRGQARRLLDFAAAHPDVEPADIAHALVHERDHHEHRAAVVADTREDLLAGLRALAEGEAAANVVRGRGSSARTVFVFPGQGSQWERMAVDLLETSAVFRDHLHACADALAPHTGWSLVDVLRGAPDAPSLDRVDVVQPALFAMMVSLARVWQAAGIRPDAVVGHSQGEIAAAHVAGALTLDDAARIVALRSRALLDLAGSGGMASVPLPPAEVEALLDRPDRRNLGVAAVNSPGSTVVAGAAGELRELVDSCQADGVPARLIPVDYASHTPHVEPVRDRIARDLAGIVPRPADVPFYSTVTAGPIDTGGLDGDYWYTNLRHRVRFEETTRALLADGHTLFIEVSPHPVLTVPIQETVEDDGGAAVAVGTLRRDRGDRTRLLTALAEAHVNGASPDWSRTVPDREAVPVDLPTYAFAGERYWPDTTERAGDVRSAGLGPADPPRPLAAETMLADGTGHLFSGRLSLGTHGWLADHTVHGSVIVPATAFAELALHAAHRAGCARLEELTLRTPLTLPDGDAVRIQVIVGVPGPDGERPVGIHSRPEDADEAPWVTHATGVLSPRAPAPPEPGGAWPPEGATRLDTAEVYPRLGGIGLDYGPAFRGLRAAWRHGDDLYAEVELPDDVDTGGFALHPALFDAALHVTALAGDGHDGRTRLPFAWSGVSVHAVGATAVRVRLALTGPDTVGLTLFDTGGAPVATVDALTVRPLTARQAGRASAVRRDTLYRLSWRPVTADGPAGEPGDWAVLGAAPEGLGDGVRRVTDLESLPAEVPATVVTFVGSGDTGGTPVEDAHATTHRVHGLVRRWLADERFENSRLVVVTERAVAVRAGEHVTGLAAAPAWGFLRVAQSEHPDRFGLVDLDGRDGSLRRLREALATDEPQLALRDGEMFAARLVHADTETPLAPPDTPAWRLASTGPGSIENLVLEPCAAHDRPLEGGEVRVAVRAGGANFRDVLLALGLYPGEAHIGSEAAGVVVETGADVTDLAPGDAVMGLFPEGAVGPVAVADRRALTRVPPGWTFVQAAAAPVAFLTAYYALRDLGGLRAGQRLLVHAATGGVGMAAVQLARHWGAEVYATASTPKWGTLRAMGFDDDHIADSRTLAFEDEFRAATGGEGMDVVLDSLAGEFVDASLRLLPRGGRFLEMGKTDVRDADEVARRHPGVAYRAFETVEAGPDHVGRMLAELDALFAEGALRPLPVTAFDVRHAPQAFRLMSQARHTGKLVLTLPRPLAADGTVLVTGGTGTLGAAVARHLVVEHGVGHLLLASRSGPDAAGAAELRAELAGLGATVTVRACDTSDRDDLRRLLDAIPPEHPLTAVVHSAGVTDDAAVGVLEAEQLDPVLRPKIDAAWHLHELTQDHDLSAFVLFSSLAGTLGNPGQANYAAGNTFLDALAAHRRARGLPAVSLAWGLWRRASGITAELFEEKRHAVAHDVLTTLSDAEALALFDIGLDDGRPDLVPAGLDLAAIRAAAEERPAPAVLRGFLRAPRRRAGGRTGGQGALQRELAGRSEAERFDFLLDLVRGDIGVVLGHPAPETIDPRRPLQEIGFDSLTAVELRNRLNAATGLRLPATLVFDHPNAAALAEHLRERLSGQVRAAPVRPAAAGAGGDDPIVIVAMACRFPGGVRSPEDLWDVADLGRETVSGFPDDRGWDLDALFDPDPDRPGTSYVDRGGFLDEAGHFDAEFFGMSPREALGTDPQQRVLLETAWEALERAGIPPASLRDSRTGVFVGMTAYGYPGGAARTSEAVEGYLLTGAASSVASGRIAYVLGLEGPAVTVDTACSSSLVSLHLAAQALRNGDCDLALAGGVTVMPSPSVFVGFSRQRGLAPDGRCKPFDAAADGTVFSEGVGLLLVERMSDARRNGHQILATVRGTAINSDGASNGLTAPNGPSQQRVIHQALTNAHLTPTDIDAIEAHGTGTTLGDPIEAQALIATYGQNRPTDQPLWIGSIKSNIGHTQQAAGAASLIKMVQAMRHGRLPGIPHTDTPTPHVEWESSGVAVLTETVPWPETGRPRRAAVSAFGISGTNAHVILEQPPAADPVPAPAPAGPAVLAPDAPAVAWPVSGRSEAALREQAARLAERADDLPSPTEVAWALATTRSTFDHRAVVVGRDRAELRAGLAAVAAGEPHPAVVRGAAPAGPVRTVLVFPGQGSQWEGMALDLLERSPVFAEHLRACTDALAPHTGWSLLDVLRGAPGAPGLDRVDVVQPALFAVMTSLAELWKAAGVVPDAVAGHSQGEIAAAYVAGALSLPDAALVVALRSRILTRLAGTGTMASVPLPADAVAGRLAAGADADVHLAAINGPDSSVVAGGADAVRAFVARCEADGVRARLIAVDYASHTPHIETLRDELARALAPVRPRAGTVPFYSAVTGGIVDGAELDAGYWYRNLRHTVQFGITTEALLDAGHRLFVEAAPHPVLTVGVRQTLERAGAGAAAIGTLRRDEGDARALLTAFAEAHVHGAPLDWTRVLTPGTGKVDLPTYAFQRDRYWLSPAAATGDVTAGGLTDTGHPLAAASLPVAGDDRRVLSGRISLRTHPWLAYHQVNDVVLVPGTAFVELALHAAREVGCAAVEELTLLTPLVVPERGGVRIQVVVGAPEATGARPVTVHSRPDSDDDAEWTLNATGALAPEGAATADALPEWPPAGAERVDAGAVYDRFTTNGQTYGPVFQGLRAAWLHGDDVYAEVTLPEDVGIEGFGVHPALLDAALHALMARRPATDPSEAAVLLPFSWTGLSLTATAGRTLRARLRPTADGDGLTVDLADGAGRPLARVGSLRLRPLDPRRLTADQGRGAALTTEWVEAGPAAAPAPTLAFVGDTGVPDVRSERHEDLDALRAAVADGAPPPQAVVMACPGGVTADPAADAHAATRRALELVQRWSADETFAASSLVLVSRGAVPGGGREDVTDLAAAAVWGLVRSAQSENPFRFQLVDVDAGTTEDALAAALALGEPQAAIRGGKVRLPRLARRPAGDPGQGPEVFRADGTVLVTGGTGTLGGLVARHLVTAHGVRHLVLVSRAGLAADGAPDLAAELAGLGATVTVTACDTADRDALAGVLAAIPGEHPLTGVVHAAGTLDDATVPNLTPDRLDTVLRPKADAAWNLHVLTAGLDLAAFVLFSSAAGTLGAPGQANYAAANAFLDALAAHRRALGLPAVSMAWGPWEPASALTRGLAEQDQARVTARRGLVPLSTGDALARFDAAVGAEHAVPVLAELDMRHLRAQVVADALPPVLRGLVRVPPRRADDAGGSVAERLAGHDREEQLEIVADLVRGQIAAVLGHGSPAGIAVDRAFQDLGFDSLTAVELRNRLGGATGLRLPATLVFDYPTVRALSEYVLGLLAAPEPSPADTVLACLDQLEAALATLPDGSAREPVDRRLRLLLGRTDGTAGADGAEIEGASADELMDFIDRELRQA</sequence>